<evidence type="ECO:0000259" key="13">
    <source>
        <dbReference type="PROSITE" id="PS51042"/>
    </source>
</evidence>
<dbReference type="SMART" id="SM00389">
    <property type="entry name" value="HOX"/>
    <property type="match status" value="1"/>
</dbReference>
<proteinExistence type="inferred from homology"/>
<dbReference type="Pfam" id="PF00046">
    <property type="entry name" value="Homeodomain"/>
    <property type="match status" value="1"/>
</dbReference>
<feature type="compositionally biased region" description="Basic and acidic residues" evidence="11">
    <location>
        <begin position="349"/>
        <end position="359"/>
    </location>
</feature>
<evidence type="ECO:0000313" key="14">
    <source>
        <dbReference type="Proteomes" id="UP000046395"/>
    </source>
</evidence>
<comment type="similarity">
    <text evidence="2 10">Belongs to the CUT homeobox family.</text>
</comment>
<evidence type="ECO:0000256" key="10">
    <source>
        <dbReference type="RuleBase" id="RU361129"/>
    </source>
</evidence>
<dbReference type="SUPFAM" id="SSF47413">
    <property type="entry name" value="lambda repressor-like DNA-binding domains"/>
    <property type="match status" value="1"/>
</dbReference>
<evidence type="ECO:0000256" key="3">
    <source>
        <dbReference type="ARBA" id="ARBA00023015"/>
    </source>
</evidence>
<evidence type="ECO:0000256" key="9">
    <source>
        <dbReference type="RuleBase" id="RU000682"/>
    </source>
</evidence>
<feature type="region of interest" description="Disordered" evidence="11">
    <location>
        <begin position="290"/>
        <end position="320"/>
    </location>
</feature>
<dbReference type="PROSITE" id="PS50071">
    <property type="entry name" value="HOMEOBOX_2"/>
    <property type="match status" value="1"/>
</dbReference>
<dbReference type="InterPro" id="IPR009057">
    <property type="entry name" value="Homeodomain-like_sf"/>
</dbReference>
<feature type="domain" description="Homeobox" evidence="12">
    <location>
        <begin position="515"/>
        <end position="575"/>
    </location>
</feature>
<evidence type="ECO:0000256" key="8">
    <source>
        <dbReference type="PROSITE-ProRule" id="PRU00108"/>
    </source>
</evidence>
<evidence type="ECO:0000259" key="12">
    <source>
        <dbReference type="PROSITE" id="PS50071"/>
    </source>
</evidence>
<dbReference type="AlphaFoldDB" id="A0A5S6Q7F8"/>
<keyword evidence="3 10" id="KW-0805">Transcription regulation</keyword>
<keyword evidence="7 8" id="KW-0539">Nucleus</keyword>
<dbReference type="Gene3D" id="1.10.10.60">
    <property type="entry name" value="Homeodomain-like"/>
    <property type="match status" value="1"/>
</dbReference>
<sequence length="683" mass="74128">MMRELDEDDPLLRESRIETTIMSVVDQVRKNCFRSSVLESHSFSLNRHPVPCLPETLVDEHCLPLSQSRNGAPTALRDSRLLTSSASPVYYGEMDPPFAVSDMHQPPLVDSGLTQLSPMALPGLLQTPSSSRVDSLPTSALGSPFNSLSGFPTAKGESFEQANDLMLYYNGGELPATASVDMISLMQAGLISESNAVRPMDSNLHSLTCNELYSFTRPNFMQMSGENGHQGFGKILNSLEIPNSYSLSVPANSSNELNHPPPASEGNKLTTTTTTPVRTYITPTLLSVNGQEQQGSMAPESPLSHHQQQQQHTLSRPASVAAAASGDLPICGGNVSVVVVGHSTTPADFRCRGAGDKEGSSTGHPAPSRKRKHSQTATIAETDDNSYIDTKELCERISYELRSHTISQATFAARVLNRSQGTLSDLLRNPKPWNVLKSGRETFRRMYNWLQLPFSTRMQIFDRSPSEENRNGLPASSMAKEPMVIAKVRMDGTDEECTNNLNIDGSAELANVRCSLTKKRRFVFSESQKRALQAVFKVKPRPSRRVQEMVAGCLDLSRSTVQNFFMNARRRSRPSAQVVDQPLSHQIVRPISPPPQATSAKGMAKEGSRRNGGGNPSGNVSANSAAAGRSTTDRALLDGGADQLDPLVLLVMEIVHSEENCLGDDNSMSAVTSATASPMNDSA</sequence>
<dbReference type="SMART" id="SM01109">
    <property type="entry name" value="CUT"/>
    <property type="match status" value="1"/>
</dbReference>
<evidence type="ECO:0000313" key="15">
    <source>
        <dbReference type="WBParaSite" id="TMUE_1000003149.1"/>
    </source>
</evidence>
<accession>A0A5S6Q7F8</accession>
<dbReference type="PROSITE" id="PS51042">
    <property type="entry name" value="CUT"/>
    <property type="match status" value="1"/>
</dbReference>
<feature type="region of interest" description="Disordered" evidence="11">
    <location>
        <begin position="348"/>
        <end position="377"/>
    </location>
</feature>
<evidence type="ECO:0000256" key="6">
    <source>
        <dbReference type="ARBA" id="ARBA00023163"/>
    </source>
</evidence>
<keyword evidence="4 8" id="KW-0238">DNA-binding</keyword>
<feature type="DNA-binding region" description="Homeobox" evidence="8">
    <location>
        <begin position="517"/>
        <end position="576"/>
    </location>
</feature>
<dbReference type="GO" id="GO:0000978">
    <property type="term" value="F:RNA polymerase II cis-regulatory region sequence-specific DNA binding"/>
    <property type="evidence" value="ECO:0007669"/>
    <property type="project" value="TreeGrafter"/>
</dbReference>
<dbReference type="WBParaSite" id="TMUE_1000003149.1">
    <property type="protein sequence ID" value="TMUE_1000003149.1"/>
    <property type="gene ID" value="WBGene00288135"/>
</dbReference>
<dbReference type="GO" id="GO:0005634">
    <property type="term" value="C:nucleus"/>
    <property type="evidence" value="ECO:0007669"/>
    <property type="project" value="UniProtKB-SubCell"/>
</dbReference>
<dbReference type="InterPro" id="IPR003350">
    <property type="entry name" value="CUT_dom"/>
</dbReference>
<name>A0A5S6Q7F8_TRIMR</name>
<evidence type="ECO:0000256" key="2">
    <source>
        <dbReference type="ARBA" id="ARBA00008190"/>
    </source>
</evidence>
<keyword evidence="14" id="KW-1185">Reference proteome</keyword>
<keyword evidence="6 10" id="KW-0804">Transcription</keyword>
<comment type="subcellular location">
    <subcellularLocation>
        <location evidence="1 8 9">Nucleus</location>
    </subcellularLocation>
</comment>
<evidence type="ECO:0000256" key="5">
    <source>
        <dbReference type="ARBA" id="ARBA00023155"/>
    </source>
</evidence>
<dbReference type="InterPro" id="IPR001356">
    <property type="entry name" value="HD"/>
</dbReference>
<reference evidence="15" key="1">
    <citation type="submission" date="2019-12" db="UniProtKB">
        <authorList>
            <consortium name="WormBaseParasite"/>
        </authorList>
    </citation>
    <scope>IDENTIFICATION</scope>
</reference>
<feature type="region of interest" description="Disordered" evidence="11">
    <location>
        <begin position="250"/>
        <end position="274"/>
    </location>
</feature>
<dbReference type="InterPro" id="IPR010982">
    <property type="entry name" value="Lambda_DNA-bd_dom_sf"/>
</dbReference>
<dbReference type="InterPro" id="IPR051649">
    <property type="entry name" value="CUT_Homeobox"/>
</dbReference>
<organism evidence="14 15">
    <name type="scientific">Trichuris muris</name>
    <name type="common">Mouse whipworm</name>
    <dbReference type="NCBI Taxonomy" id="70415"/>
    <lineage>
        <taxon>Eukaryota</taxon>
        <taxon>Metazoa</taxon>
        <taxon>Ecdysozoa</taxon>
        <taxon>Nematoda</taxon>
        <taxon>Enoplea</taxon>
        <taxon>Dorylaimia</taxon>
        <taxon>Trichinellida</taxon>
        <taxon>Trichuridae</taxon>
        <taxon>Trichuris</taxon>
    </lineage>
</organism>
<dbReference type="SUPFAM" id="SSF46689">
    <property type="entry name" value="Homeodomain-like"/>
    <property type="match status" value="1"/>
</dbReference>
<dbReference type="STRING" id="70415.A0A5S6Q7F8"/>
<evidence type="ECO:0000256" key="11">
    <source>
        <dbReference type="SAM" id="MobiDB-lite"/>
    </source>
</evidence>
<protein>
    <recommendedName>
        <fullName evidence="10">One cut domain family member</fullName>
    </recommendedName>
</protein>
<dbReference type="Pfam" id="PF02376">
    <property type="entry name" value="CUT"/>
    <property type="match status" value="1"/>
</dbReference>
<feature type="compositionally biased region" description="Low complexity" evidence="11">
    <location>
        <begin position="617"/>
        <end position="627"/>
    </location>
</feature>
<dbReference type="FunFam" id="1.10.260.40:FF:000005">
    <property type="entry name" value="One cut domain family member"/>
    <property type="match status" value="1"/>
</dbReference>
<dbReference type="Gene3D" id="1.10.260.40">
    <property type="entry name" value="lambda repressor-like DNA-binding domains"/>
    <property type="match status" value="1"/>
</dbReference>
<dbReference type="PANTHER" id="PTHR14057">
    <property type="entry name" value="TRANSCRIPTION FACTOR ONECUT"/>
    <property type="match status" value="1"/>
</dbReference>
<dbReference type="Proteomes" id="UP000046395">
    <property type="component" value="Unassembled WGS sequence"/>
</dbReference>
<evidence type="ECO:0000256" key="1">
    <source>
        <dbReference type="ARBA" id="ARBA00004123"/>
    </source>
</evidence>
<evidence type="ECO:0000256" key="7">
    <source>
        <dbReference type="ARBA" id="ARBA00023242"/>
    </source>
</evidence>
<feature type="domain" description="CUT" evidence="13">
    <location>
        <begin position="379"/>
        <end position="465"/>
    </location>
</feature>
<keyword evidence="5 8" id="KW-0371">Homeobox</keyword>
<feature type="region of interest" description="Disordered" evidence="11">
    <location>
        <begin position="569"/>
        <end position="627"/>
    </location>
</feature>
<feature type="region of interest" description="Disordered" evidence="11">
    <location>
        <begin position="662"/>
        <end position="683"/>
    </location>
</feature>
<evidence type="ECO:0000256" key="4">
    <source>
        <dbReference type="ARBA" id="ARBA00023125"/>
    </source>
</evidence>
<dbReference type="GO" id="GO:0000981">
    <property type="term" value="F:DNA-binding transcription factor activity, RNA polymerase II-specific"/>
    <property type="evidence" value="ECO:0007669"/>
    <property type="project" value="TreeGrafter"/>
</dbReference>
<feature type="compositionally biased region" description="Polar residues" evidence="11">
    <location>
        <begin position="666"/>
        <end position="683"/>
    </location>
</feature>
<dbReference type="CDD" id="cd00086">
    <property type="entry name" value="homeodomain"/>
    <property type="match status" value="1"/>
</dbReference>
<dbReference type="PANTHER" id="PTHR14057:SF47">
    <property type="entry name" value="HOMEOBOX PROTEIN ONECUT"/>
    <property type="match status" value="1"/>
</dbReference>